<dbReference type="InterPro" id="IPR002903">
    <property type="entry name" value="RsmH"/>
</dbReference>
<dbReference type="GO" id="GO:0070475">
    <property type="term" value="P:rRNA base methylation"/>
    <property type="evidence" value="ECO:0007669"/>
    <property type="project" value="UniProtKB-UniRule"/>
</dbReference>
<dbReference type="HAMAP" id="MF_01007">
    <property type="entry name" value="16SrRNA_methyltr_H"/>
    <property type="match status" value="1"/>
</dbReference>
<proteinExistence type="inferred from homology"/>
<reference evidence="7 8" key="1">
    <citation type="journal article" date="2016" name="Nat. Commun.">
        <title>Thousands of microbial genomes shed light on interconnected biogeochemical processes in an aquifer system.</title>
        <authorList>
            <person name="Anantharaman K."/>
            <person name="Brown C.T."/>
            <person name="Hug L.A."/>
            <person name="Sharon I."/>
            <person name="Castelle C.J."/>
            <person name="Probst A.J."/>
            <person name="Thomas B.C."/>
            <person name="Singh A."/>
            <person name="Wilkins M.J."/>
            <person name="Karaoz U."/>
            <person name="Brodie E.L."/>
            <person name="Williams K.H."/>
            <person name="Hubbard S.S."/>
            <person name="Banfield J.F."/>
        </authorList>
    </citation>
    <scope>NUCLEOTIDE SEQUENCE [LARGE SCALE GENOMIC DNA]</scope>
</reference>
<evidence type="ECO:0000256" key="2">
    <source>
        <dbReference type="ARBA" id="ARBA00022552"/>
    </source>
</evidence>
<evidence type="ECO:0000313" key="8">
    <source>
        <dbReference type="Proteomes" id="UP000178517"/>
    </source>
</evidence>
<dbReference type="PANTHER" id="PTHR11265:SF0">
    <property type="entry name" value="12S RRNA N4-METHYLCYTIDINE METHYLTRANSFERASE"/>
    <property type="match status" value="1"/>
</dbReference>
<keyword evidence="6" id="KW-0963">Cytoplasm</keyword>
<evidence type="ECO:0000313" key="7">
    <source>
        <dbReference type="EMBL" id="OGY66447.1"/>
    </source>
</evidence>
<gene>
    <name evidence="6" type="primary">rsmH</name>
    <name evidence="7" type="ORF">A3A04_00470</name>
</gene>
<dbReference type="GO" id="GO:0071424">
    <property type="term" value="F:rRNA (cytosine-N4-)-methyltransferase activity"/>
    <property type="evidence" value="ECO:0007669"/>
    <property type="project" value="UniProtKB-UniRule"/>
</dbReference>
<accession>A0A1G1ZRG8</accession>
<protein>
    <recommendedName>
        <fullName evidence="6">Ribosomal RNA small subunit methyltransferase H</fullName>
        <ecNumber evidence="6">2.1.1.199</ecNumber>
    </recommendedName>
    <alternativeName>
        <fullName evidence="6">16S rRNA m(4)C1402 methyltransferase</fullName>
    </alternativeName>
    <alternativeName>
        <fullName evidence="6">rRNA (cytosine-N(4)-)-methyltransferase RsmH</fullName>
    </alternativeName>
</protein>
<keyword evidence="4 6" id="KW-0808">Transferase</keyword>
<comment type="subcellular location">
    <subcellularLocation>
        <location evidence="6">Cytoplasm</location>
    </subcellularLocation>
</comment>
<dbReference type="InterPro" id="IPR029063">
    <property type="entry name" value="SAM-dependent_MTases_sf"/>
</dbReference>
<keyword evidence="5 6" id="KW-0949">S-adenosyl-L-methionine</keyword>
<evidence type="ECO:0000256" key="3">
    <source>
        <dbReference type="ARBA" id="ARBA00022603"/>
    </source>
</evidence>
<comment type="similarity">
    <text evidence="1 6">Belongs to the methyltransferase superfamily. RsmH family.</text>
</comment>
<comment type="caution">
    <text evidence="7">The sequence shown here is derived from an EMBL/GenBank/DDBJ whole genome shotgun (WGS) entry which is preliminary data.</text>
</comment>
<evidence type="ECO:0000256" key="1">
    <source>
        <dbReference type="ARBA" id="ARBA00010396"/>
    </source>
</evidence>
<feature type="binding site" evidence="6">
    <location>
        <position position="105"/>
    </location>
    <ligand>
        <name>S-adenosyl-L-methionine</name>
        <dbReference type="ChEBI" id="CHEBI:59789"/>
    </ligand>
</feature>
<dbReference type="Proteomes" id="UP000178517">
    <property type="component" value="Unassembled WGS sequence"/>
</dbReference>
<dbReference type="Gene3D" id="1.10.150.170">
    <property type="entry name" value="Putative methyltransferase TM0872, insert domain"/>
    <property type="match status" value="1"/>
</dbReference>
<sequence>MTSHFDKPRHIPVLMQEVIDFLNLKVGEVVIDGTVGGGGHSIEILRRIGPSGMLIAMDWSSQAVEAFKEKTKNDSRVTALQANFADIARLIEEGKLPRAHGVLLDLGFSSIELEGSQKGFSFLKDEPLKMVYDDNREGVDEILKTIKEEELEDIIRTYGEERFAGRIAYAIKEAVKTHKILTSGLLAEVVSRAVPRSYEKGRIHPATRTFMALRIYANDELENLKKFLESVPSIIEKGGRVIVISFHSLEDRLVKNYFRDLVKSNEFKFLTKKPIQSSFEEVKMNPRARSAKLRAIIKL</sequence>
<dbReference type="SUPFAM" id="SSF81799">
    <property type="entry name" value="Putative methyltransferase TM0872, insert domain"/>
    <property type="match status" value="1"/>
</dbReference>
<comment type="caution">
    <text evidence="6">Lacks conserved residue(s) required for the propagation of feature annotation.</text>
</comment>
<dbReference type="EC" id="2.1.1.199" evidence="6"/>
<dbReference type="SUPFAM" id="SSF53335">
    <property type="entry name" value="S-adenosyl-L-methionine-dependent methyltransferases"/>
    <property type="match status" value="1"/>
</dbReference>
<dbReference type="AlphaFoldDB" id="A0A1G1ZRG8"/>
<keyword evidence="2 6" id="KW-0698">rRNA processing</keyword>
<dbReference type="GO" id="GO:0005737">
    <property type="term" value="C:cytoplasm"/>
    <property type="evidence" value="ECO:0007669"/>
    <property type="project" value="UniProtKB-SubCell"/>
</dbReference>
<organism evidence="7 8">
    <name type="scientific">Candidatus Harrisonbacteria bacterium RIFCSPLOWO2_01_FULL_40_28</name>
    <dbReference type="NCBI Taxonomy" id="1798406"/>
    <lineage>
        <taxon>Bacteria</taxon>
        <taxon>Candidatus Harrisoniibacteriota</taxon>
    </lineage>
</organism>
<dbReference type="Gene3D" id="3.40.50.150">
    <property type="entry name" value="Vaccinia Virus protein VP39"/>
    <property type="match status" value="1"/>
</dbReference>
<comment type="function">
    <text evidence="6">Specifically methylates the N4 position of cytidine in position 1402 (C1402) of 16S rRNA.</text>
</comment>
<keyword evidence="3 6" id="KW-0489">Methyltransferase</keyword>
<feature type="binding site" evidence="6">
    <location>
        <begin position="38"/>
        <end position="40"/>
    </location>
    <ligand>
        <name>S-adenosyl-L-methionine</name>
        <dbReference type="ChEBI" id="CHEBI:59789"/>
    </ligand>
</feature>
<dbReference type="InterPro" id="IPR023397">
    <property type="entry name" value="SAM-dep_MeTrfase_MraW_recog"/>
</dbReference>
<evidence type="ECO:0000256" key="6">
    <source>
        <dbReference type="HAMAP-Rule" id="MF_01007"/>
    </source>
</evidence>
<dbReference type="STRING" id="1798406.A3A04_00470"/>
<dbReference type="NCBIfam" id="TIGR00006">
    <property type="entry name" value="16S rRNA (cytosine(1402)-N(4))-methyltransferase RsmH"/>
    <property type="match status" value="1"/>
</dbReference>
<dbReference type="Pfam" id="PF01795">
    <property type="entry name" value="Methyltransf_5"/>
    <property type="match status" value="1"/>
</dbReference>
<evidence type="ECO:0000256" key="4">
    <source>
        <dbReference type="ARBA" id="ARBA00022679"/>
    </source>
</evidence>
<evidence type="ECO:0000256" key="5">
    <source>
        <dbReference type="ARBA" id="ARBA00022691"/>
    </source>
</evidence>
<dbReference type="PIRSF" id="PIRSF004486">
    <property type="entry name" value="MraW"/>
    <property type="match status" value="1"/>
</dbReference>
<dbReference type="EMBL" id="MHJI01000005">
    <property type="protein sequence ID" value="OGY66447.1"/>
    <property type="molecule type" value="Genomic_DNA"/>
</dbReference>
<name>A0A1G1ZRG8_9BACT</name>
<feature type="binding site" evidence="6">
    <location>
        <position position="84"/>
    </location>
    <ligand>
        <name>S-adenosyl-L-methionine</name>
        <dbReference type="ChEBI" id="CHEBI:59789"/>
    </ligand>
</feature>
<feature type="binding site" evidence="6">
    <location>
        <position position="58"/>
    </location>
    <ligand>
        <name>S-adenosyl-L-methionine</name>
        <dbReference type="ChEBI" id="CHEBI:59789"/>
    </ligand>
</feature>
<comment type="catalytic activity">
    <reaction evidence="6">
        <text>cytidine(1402) in 16S rRNA + S-adenosyl-L-methionine = N(4)-methylcytidine(1402) in 16S rRNA + S-adenosyl-L-homocysteine + H(+)</text>
        <dbReference type="Rhea" id="RHEA:42928"/>
        <dbReference type="Rhea" id="RHEA-COMP:10286"/>
        <dbReference type="Rhea" id="RHEA-COMP:10287"/>
        <dbReference type="ChEBI" id="CHEBI:15378"/>
        <dbReference type="ChEBI" id="CHEBI:57856"/>
        <dbReference type="ChEBI" id="CHEBI:59789"/>
        <dbReference type="ChEBI" id="CHEBI:74506"/>
        <dbReference type="ChEBI" id="CHEBI:82748"/>
        <dbReference type="EC" id="2.1.1.199"/>
    </reaction>
</comment>
<dbReference type="PANTHER" id="PTHR11265">
    <property type="entry name" value="S-ADENOSYL-METHYLTRANSFERASE MRAW"/>
    <property type="match status" value="1"/>
</dbReference>